<evidence type="ECO:0000256" key="1">
    <source>
        <dbReference type="SAM" id="Phobius"/>
    </source>
</evidence>
<dbReference type="PANTHER" id="PTHR14969">
    <property type="entry name" value="SPHINGOSINE-1-PHOSPHATE PHOSPHOHYDROLASE"/>
    <property type="match status" value="1"/>
</dbReference>
<dbReference type="Gene3D" id="1.20.144.10">
    <property type="entry name" value="Phosphatidic acid phosphatase type 2/haloperoxidase"/>
    <property type="match status" value="1"/>
</dbReference>
<evidence type="ECO:0000313" key="4">
    <source>
        <dbReference type="Proteomes" id="UP000606193"/>
    </source>
</evidence>
<protein>
    <submittedName>
        <fullName evidence="3">Phosphatase PAP2 family protein</fullName>
    </submittedName>
</protein>
<keyword evidence="1" id="KW-1133">Transmembrane helix</keyword>
<accession>A0ABR7N1L1</accession>
<feature type="domain" description="Phosphatidic acid phosphatase type 2/haloperoxidase" evidence="2">
    <location>
        <begin position="50"/>
        <end position="161"/>
    </location>
</feature>
<name>A0ABR7N1L1_9FIRM</name>
<dbReference type="Pfam" id="PF01569">
    <property type="entry name" value="PAP2"/>
    <property type="match status" value="1"/>
</dbReference>
<gene>
    <name evidence="3" type="ORF">H8704_04705</name>
</gene>
<dbReference type="PANTHER" id="PTHR14969:SF13">
    <property type="entry name" value="AT30094P"/>
    <property type="match status" value="1"/>
</dbReference>
<dbReference type="InterPro" id="IPR036938">
    <property type="entry name" value="PAP2/HPO_sf"/>
</dbReference>
<dbReference type="InterPro" id="IPR000326">
    <property type="entry name" value="PAP2/HPO"/>
</dbReference>
<feature type="transmembrane region" description="Helical" evidence="1">
    <location>
        <begin position="24"/>
        <end position="43"/>
    </location>
</feature>
<proteinExistence type="predicted"/>
<feature type="transmembrane region" description="Helical" evidence="1">
    <location>
        <begin position="95"/>
        <end position="114"/>
    </location>
</feature>
<organism evidence="3 4">
    <name type="scientific">Jutongia huaianensis</name>
    <dbReference type="NCBI Taxonomy" id="2763668"/>
    <lineage>
        <taxon>Bacteria</taxon>
        <taxon>Bacillati</taxon>
        <taxon>Bacillota</taxon>
        <taxon>Clostridia</taxon>
        <taxon>Lachnospirales</taxon>
        <taxon>Lachnospiraceae</taxon>
        <taxon>Jutongia</taxon>
    </lineage>
</organism>
<reference evidence="3 4" key="1">
    <citation type="submission" date="2020-08" db="EMBL/GenBank/DDBJ databases">
        <title>Genome public.</title>
        <authorList>
            <person name="Liu C."/>
            <person name="Sun Q."/>
        </authorList>
    </citation>
    <scope>NUCLEOTIDE SEQUENCE [LARGE SCALE GENOMIC DNA]</scope>
    <source>
        <strain evidence="3 4">NSJ-37</strain>
    </source>
</reference>
<dbReference type="EMBL" id="JACRSX010000003">
    <property type="protein sequence ID" value="MBC8561937.1"/>
    <property type="molecule type" value="Genomic_DNA"/>
</dbReference>
<keyword evidence="4" id="KW-1185">Reference proteome</keyword>
<dbReference type="Proteomes" id="UP000606193">
    <property type="component" value="Unassembled WGS sequence"/>
</dbReference>
<keyword evidence="1" id="KW-0472">Membrane</keyword>
<evidence type="ECO:0000313" key="3">
    <source>
        <dbReference type="EMBL" id="MBC8561937.1"/>
    </source>
</evidence>
<keyword evidence="1" id="KW-0812">Transmembrane</keyword>
<feature type="transmembrane region" description="Helical" evidence="1">
    <location>
        <begin position="50"/>
        <end position="69"/>
    </location>
</feature>
<feature type="transmembrane region" description="Helical" evidence="1">
    <location>
        <begin position="146"/>
        <end position="164"/>
    </location>
</feature>
<evidence type="ECO:0000259" key="2">
    <source>
        <dbReference type="SMART" id="SM00014"/>
    </source>
</evidence>
<sequence length="175" mass="19202">MELDLLNAIQTIHTPALDTIMCGITRLGNGGVFWLSLGLLLLLKPSKVRAGLILFIAIGLEVLLCNGLLKHLFCRVRPCDVNTAIQLLIARPKDYSFPSGHTAVSFAAVAALYFSGEKLLWKLALIPAVLIAFSRMYLYVHYPTDILGGALLGCLCGYMAYRLAKGLHMEKKQVK</sequence>
<comment type="caution">
    <text evidence="3">The sequence shown here is derived from an EMBL/GenBank/DDBJ whole genome shotgun (WGS) entry which is preliminary data.</text>
</comment>
<dbReference type="SMART" id="SM00014">
    <property type="entry name" value="acidPPc"/>
    <property type="match status" value="1"/>
</dbReference>
<dbReference type="SUPFAM" id="SSF48317">
    <property type="entry name" value="Acid phosphatase/Vanadium-dependent haloperoxidase"/>
    <property type="match status" value="1"/>
</dbReference>